<dbReference type="Proteomes" id="UP001054837">
    <property type="component" value="Unassembled WGS sequence"/>
</dbReference>
<dbReference type="Pfam" id="PF07530">
    <property type="entry name" value="PRE_C2HC"/>
    <property type="match status" value="1"/>
</dbReference>
<comment type="caution">
    <text evidence="2">The sequence shown here is derived from an EMBL/GenBank/DDBJ whole genome shotgun (WGS) entry which is preliminary data.</text>
</comment>
<evidence type="ECO:0000313" key="2">
    <source>
        <dbReference type="EMBL" id="GIY31916.1"/>
    </source>
</evidence>
<keyword evidence="3" id="KW-1185">Reference proteome</keyword>
<proteinExistence type="predicted"/>
<evidence type="ECO:0000259" key="1">
    <source>
        <dbReference type="Pfam" id="PF07530"/>
    </source>
</evidence>
<feature type="domain" description="Pre-C2HC" evidence="1">
    <location>
        <begin position="100"/>
        <end position="155"/>
    </location>
</feature>
<evidence type="ECO:0000313" key="3">
    <source>
        <dbReference type="Proteomes" id="UP001054837"/>
    </source>
</evidence>
<sequence length="155" mass="17307">MTVSAEQLSNTEFLLSHSAPHRLSDPSPEHLLFFEVLLKEAAALMSKVQKHQSAANNIKSPTNLAQILESNGTLFKSLMLQKDRPIKVVIRGLPGHTPVEDIEAELRALEFPLIKIARMSKFRTRETMPLLYVQLSPSSKTEEIYSLSTLLALSV</sequence>
<dbReference type="AlphaFoldDB" id="A0AAV4SGJ2"/>
<dbReference type="EMBL" id="BPLQ01007736">
    <property type="protein sequence ID" value="GIY31916.1"/>
    <property type="molecule type" value="Genomic_DNA"/>
</dbReference>
<protein>
    <recommendedName>
        <fullName evidence="1">Pre-C2HC domain-containing protein</fullName>
    </recommendedName>
</protein>
<name>A0AAV4SGJ2_9ARAC</name>
<organism evidence="2 3">
    <name type="scientific">Caerostris darwini</name>
    <dbReference type="NCBI Taxonomy" id="1538125"/>
    <lineage>
        <taxon>Eukaryota</taxon>
        <taxon>Metazoa</taxon>
        <taxon>Ecdysozoa</taxon>
        <taxon>Arthropoda</taxon>
        <taxon>Chelicerata</taxon>
        <taxon>Arachnida</taxon>
        <taxon>Araneae</taxon>
        <taxon>Araneomorphae</taxon>
        <taxon>Entelegynae</taxon>
        <taxon>Araneoidea</taxon>
        <taxon>Araneidae</taxon>
        <taxon>Caerostris</taxon>
    </lineage>
</organism>
<reference evidence="2 3" key="1">
    <citation type="submission" date="2021-06" db="EMBL/GenBank/DDBJ databases">
        <title>Caerostris darwini draft genome.</title>
        <authorList>
            <person name="Kono N."/>
            <person name="Arakawa K."/>
        </authorList>
    </citation>
    <scope>NUCLEOTIDE SEQUENCE [LARGE SCALE GENOMIC DNA]</scope>
</reference>
<dbReference type="InterPro" id="IPR006579">
    <property type="entry name" value="Pre_C2HC_dom"/>
</dbReference>
<accession>A0AAV4SGJ2</accession>
<gene>
    <name evidence="2" type="ORF">CDAR_409681</name>
</gene>